<evidence type="ECO:0000313" key="4">
    <source>
        <dbReference type="Proteomes" id="UP000035352"/>
    </source>
</evidence>
<feature type="signal peptide" evidence="1">
    <location>
        <begin position="1"/>
        <end position="33"/>
    </location>
</feature>
<dbReference type="SUPFAM" id="SSF53850">
    <property type="entry name" value="Periplasmic binding protein-like II"/>
    <property type="match status" value="1"/>
</dbReference>
<evidence type="ECO:0000256" key="1">
    <source>
        <dbReference type="SAM" id="SignalP"/>
    </source>
</evidence>
<dbReference type="Pfam" id="PF09084">
    <property type="entry name" value="NMT1"/>
    <property type="match status" value="1"/>
</dbReference>
<dbReference type="EMBL" id="CP011371">
    <property type="protein sequence ID" value="AKJ29387.1"/>
    <property type="molecule type" value="Genomic_DNA"/>
</dbReference>
<evidence type="ECO:0000259" key="2">
    <source>
        <dbReference type="Pfam" id="PF09084"/>
    </source>
</evidence>
<dbReference type="OrthoDB" id="9780180at2"/>
<organism evidence="3 4">
    <name type="scientific">Caldimonas brevitalea</name>
    <dbReference type="NCBI Taxonomy" id="413882"/>
    <lineage>
        <taxon>Bacteria</taxon>
        <taxon>Pseudomonadati</taxon>
        <taxon>Pseudomonadota</taxon>
        <taxon>Betaproteobacteria</taxon>
        <taxon>Burkholderiales</taxon>
        <taxon>Sphaerotilaceae</taxon>
        <taxon>Caldimonas</taxon>
    </lineage>
</organism>
<proteinExistence type="predicted"/>
<protein>
    <submittedName>
        <fullName evidence="3">Sulfonate transport system substrate-binding protein</fullName>
    </submittedName>
</protein>
<accession>A0A0G3BJ41</accession>
<dbReference type="InterPro" id="IPR006311">
    <property type="entry name" value="TAT_signal"/>
</dbReference>
<dbReference type="AlphaFoldDB" id="A0A0G3BJ41"/>
<dbReference type="Gene3D" id="3.40.190.10">
    <property type="entry name" value="Periplasmic binding protein-like II"/>
    <property type="match status" value="2"/>
</dbReference>
<evidence type="ECO:0000313" key="3">
    <source>
        <dbReference type="EMBL" id="AKJ29387.1"/>
    </source>
</evidence>
<dbReference type="InterPro" id="IPR015168">
    <property type="entry name" value="SsuA/THI5"/>
</dbReference>
<reference evidence="3 4" key="1">
    <citation type="submission" date="2015-05" db="EMBL/GenBank/DDBJ databases">
        <authorList>
            <person name="Tang B."/>
            <person name="Yu Y."/>
        </authorList>
    </citation>
    <scope>NUCLEOTIDE SEQUENCE [LARGE SCALE GENOMIC DNA]</scope>
    <source>
        <strain evidence="3 4">DSM 7029</strain>
    </source>
</reference>
<dbReference type="PANTHER" id="PTHR30024">
    <property type="entry name" value="ALIPHATIC SULFONATES-BINDING PROTEIN-RELATED"/>
    <property type="match status" value="1"/>
</dbReference>
<dbReference type="PANTHER" id="PTHR30024:SF21">
    <property type="entry name" value="ABC TRANSPORTER SUBSTRATE-BINDING PROTEIN"/>
    <property type="match status" value="1"/>
</dbReference>
<dbReference type="STRING" id="413882.AAW51_2696"/>
<gene>
    <name evidence="3" type="primary">ssuA</name>
    <name evidence="3" type="ORF">AAW51_2696</name>
</gene>
<keyword evidence="1" id="KW-0732">Signal</keyword>
<dbReference type="KEGG" id="pbh:AAW51_2696"/>
<feature type="chain" id="PRO_5002551841" evidence="1">
    <location>
        <begin position="34"/>
        <end position="372"/>
    </location>
</feature>
<dbReference type="RefSeq" id="WP_047195027.1">
    <property type="nucleotide sequence ID" value="NZ_CP011371.1"/>
</dbReference>
<sequence length="372" mass="40063">MSSVRLTRRVVVAAIALAAGAPALLGAPRLAQARPARPKVVRFGVSQAGVGTPPRSTSGWTAVAQTRRYVEQALAQVGVPVEWIFFKGQGPAVNEAMSNDQLDFTTLGDLPSIIGRSVGIKAKLAAVTSKRGNHYVAVHPDAPLRTVADLRGKRIGLHKGTASQLAANRILEAHGLTERDVKIINLEPAASLAAFQTRDIDATFGTLSLLTLRDKGLARVLYTTRHQPVATGQGHVLVSERFSAEQPELAQRVVTALVSAAHYASLDANRQELLKLWASSGSATEATYDEEYRGALAPRMSPRFDPFAVARIQQGVADAYRFKLIRRSFDVGAWIEPRYVEAAVAQLKLDSLWPAYDAQGHLLTATPQAAAR</sequence>
<keyword evidence="4" id="KW-1185">Reference proteome</keyword>
<feature type="domain" description="SsuA/THI5-like" evidence="2">
    <location>
        <begin position="90"/>
        <end position="264"/>
    </location>
</feature>
<dbReference type="Proteomes" id="UP000035352">
    <property type="component" value="Chromosome"/>
</dbReference>
<name>A0A0G3BJ41_9BURK</name>
<dbReference type="PROSITE" id="PS51318">
    <property type="entry name" value="TAT"/>
    <property type="match status" value="1"/>
</dbReference>